<keyword evidence="3" id="KW-1185">Reference proteome</keyword>
<dbReference type="EMBL" id="KI392557">
    <property type="protein sequence ID" value="ERN14193.1"/>
    <property type="molecule type" value="Genomic_DNA"/>
</dbReference>
<sequence>MEASTCGSSPTFLADPGKKFMYGKAPVIEVVNAFDPFGQWEHGETSRQHSSSASDRTVPKPRPIKSFAPGGSSRSPKSFLPNKADGIIGKYDLMAQMSRSQSMRRAFTVPMHGDQIEMSHSLLQAVLSKGMSLLNQLVSFSIPVAFYRRTLD</sequence>
<proteinExistence type="predicted"/>
<reference evidence="3" key="1">
    <citation type="journal article" date="2013" name="Science">
        <title>The Amborella genome and the evolution of flowering plants.</title>
        <authorList>
            <consortium name="Amborella Genome Project"/>
        </authorList>
    </citation>
    <scope>NUCLEOTIDE SEQUENCE [LARGE SCALE GENOMIC DNA]</scope>
</reference>
<organism evidence="2 3">
    <name type="scientific">Amborella trichopoda</name>
    <dbReference type="NCBI Taxonomy" id="13333"/>
    <lineage>
        <taxon>Eukaryota</taxon>
        <taxon>Viridiplantae</taxon>
        <taxon>Streptophyta</taxon>
        <taxon>Embryophyta</taxon>
        <taxon>Tracheophyta</taxon>
        <taxon>Spermatophyta</taxon>
        <taxon>Magnoliopsida</taxon>
        <taxon>Amborellales</taxon>
        <taxon>Amborellaceae</taxon>
        <taxon>Amborella</taxon>
    </lineage>
</organism>
<evidence type="ECO:0000313" key="3">
    <source>
        <dbReference type="Proteomes" id="UP000017836"/>
    </source>
</evidence>
<evidence type="ECO:0000256" key="1">
    <source>
        <dbReference type="SAM" id="MobiDB-lite"/>
    </source>
</evidence>
<dbReference type="AlphaFoldDB" id="U5D1G0"/>
<gene>
    <name evidence="2" type="ORF">AMTR_s00033p00075580</name>
</gene>
<accession>U5D1G0</accession>
<evidence type="ECO:0000313" key="2">
    <source>
        <dbReference type="EMBL" id="ERN14193.1"/>
    </source>
</evidence>
<dbReference type="Proteomes" id="UP000017836">
    <property type="component" value="Unassembled WGS sequence"/>
</dbReference>
<name>U5D1G0_AMBTC</name>
<dbReference type="HOGENOM" id="CLU_1724761_0_0_1"/>
<feature type="region of interest" description="Disordered" evidence="1">
    <location>
        <begin position="39"/>
        <end position="81"/>
    </location>
</feature>
<protein>
    <submittedName>
        <fullName evidence="2">Uncharacterized protein</fullName>
    </submittedName>
</protein>
<dbReference type="Gramene" id="ERN14193">
    <property type="protein sequence ID" value="ERN14193"/>
    <property type="gene ID" value="AMTR_s00033p00075580"/>
</dbReference>